<dbReference type="UniPathway" id="UPA00031">
    <property type="reaction ID" value="UER00009"/>
</dbReference>
<dbReference type="Pfam" id="PF00977">
    <property type="entry name" value="His_biosynth"/>
    <property type="match status" value="1"/>
</dbReference>
<dbReference type="HAMAP" id="MF_01014">
    <property type="entry name" value="HisA"/>
    <property type="match status" value="1"/>
</dbReference>
<proteinExistence type="inferred from homology"/>
<dbReference type="EC" id="5.3.1.16" evidence="9"/>
<evidence type="ECO:0000256" key="7">
    <source>
        <dbReference type="ARBA" id="ARBA00023102"/>
    </source>
</evidence>
<comment type="subcellular location">
    <subcellularLocation>
        <location evidence="2 9">Cytoplasm</location>
    </subcellularLocation>
</comment>
<gene>
    <name evidence="11" type="primary">priA</name>
    <name evidence="9" type="synonym">hisA</name>
    <name evidence="11" type="ORF">EAX62_11595</name>
</gene>
<comment type="caution">
    <text evidence="11">The sequence shown here is derived from an EMBL/GenBank/DDBJ whole genome shotgun (WGS) entry which is preliminary data.</text>
</comment>
<dbReference type="GO" id="GO:0004640">
    <property type="term" value="F:phosphoribosylanthranilate isomerase activity"/>
    <property type="evidence" value="ECO:0007669"/>
    <property type="project" value="InterPro"/>
</dbReference>
<feature type="active site" description="Proton acceptor" evidence="9">
    <location>
        <position position="44"/>
    </location>
</feature>
<reference evidence="11 12" key="1">
    <citation type="submission" date="2018-10" db="EMBL/GenBank/DDBJ databases">
        <title>Tessaracoccus antarcticuss sp. nov., isolated from sediment.</title>
        <authorList>
            <person name="Zhou L.Y."/>
            <person name="Du Z.J."/>
        </authorList>
    </citation>
    <scope>NUCLEOTIDE SEQUENCE [LARGE SCALE GENOMIC DNA]</scope>
    <source>
        <strain evidence="11 12">JDX10</strain>
    </source>
</reference>
<organism evidence="11 12">
    <name type="scientific">Tessaracoccus antarcticus</name>
    <dbReference type="NCBI Taxonomy" id="2479848"/>
    <lineage>
        <taxon>Bacteria</taxon>
        <taxon>Bacillati</taxon>
        <taxon>Actinomycetota</taxon>
        <taxon>Actinomycetes</taxon>
        <taxon>Propionibacteriales</taxon>
        <taxon>Propionibacteriaceae</taxon>
        <taxon>Tessaracoccus</taxon>
    </lineage>
</organism>
<dbReference type="InterPro" id="IPR023016">
    <property type="entry name" value="HisA/PriA"/>
</dbReference>
<dbReference type="SUPFAM" id="SSF51366">
    <property type="entry name" value="Ribulose-phoshate binding barrel"/>
    <property type="match status" value="1"/>
</dbReference>
<keyword evidence="6 9" id="KW-0028">Amino-acid biosynthesis</keyword>
<dbReference type="GO" id="GO:0000105">
    <property type="term" value="P:L-histidine biosynthetic process"/>
    <property type="evidence" value="ECO:0007669"/>
    <property type="project" value="UniProtKB-UniRule"/>
</dbReference>
<evidence type="ECO:0000256" key="9">
    <source>
        <dbReference type="HAMAP-Rule" id="MF_01014"/>
    </source>
</evidence>
<dbReference type="OrthoDB" id="9807749at2"/>
<dbReference type="EMBL" id="REFW01000003">
    <property type="protein sequence ID" value="RMB58767.1"/>
    <property type="molecule type" value="Genomic_DNA"/>
</dbReference>
<evidence type="ECO:0000256" key="3">
    <source>
        <dbReference type="ARBA" id="ARBA00005133"/>
    </source>
</evidence>
<dbReference type="CDD" id="cd04732">
    <property type="entry name" value="HisA"/>
    <property type="match status" value="1"/>
</dbReference>
<evidence type="ECO:0000256" key="6">
    <source>
        <dbReference type="ARBA" id="ARBA00022605"/>
    </source>
</evidence>
<feature type="active site" description="Proton donor" evidence="9">
    <location>
        <position position="163"/>
    </location>
</feature>
<evidence type="ECO:0000313" key="11">
    <source>
        <dbReference type="EMBL" id="RMB58767.1"/>
    </source>
</evidence>
<comment type="catalytic activity">
    <reaction evidence="1 9">
        <text>1-(5-phospho-beta-D-ribosyl)-5-[(5-phospho-beta-D-ribosylamino)methylideneamino]imidazole-4-carboxamide = 5-[(5-phospho-1-deoxy-D-ribulos-1-ylimino)methylamino]-1-(5-phospho-beta-D-ribosyl)imidazole-4-carboxamide</text>
        <dbReference type="Rhea" id="RHEA:15469"/>
        <dbReference type="ChEBI" id="CHEBI:58435"/>
        <dbReference type="ChEBI" id="CHEBI:58525"/>
        <dbReference type="EC" id="5.3.1.16"/>
    </reaction>
</comment>
<accession>A0A3M0G3W8</accession>
<dbReference type="AlphaFoldDB" id="A0A3M0G3W8"/>
<keyword evidence="8 9" id="KW-0413">Isomerase</keyword>
<dbReference type="GO" id="GO:0005737">
    <property type="term" value="C:cytoplasm"/>
    <property type="evidence" value="ECO:0007669"/>
    <property type="project" value="UniProtKB-SubCell"/>
</dbReference>
<dbReference type="GO" id="GO:0003949">
    <property type="term" value="F:1-(5-phosphoribosyl)-5-[(5-phosphoribosylamino)methylideneamino]imidazole-4-carboxamide isomerase activity"/>
    <property type="evidence" value="ECO:0007669"/>
    <property type="project" value="UniProtKB-UniRule"/>
</dbReference>
<dbReference type="Proteomes" id="UP000275256">
    <property type="component" value="Unassembled WGS sequence"/>
</dbReference>
<dbReference type="InterPro" id="IPR013785">
    <property type="entry name" value="Aldolase_TIM"/>
</dbReference>
<dbReference type="InterPro" id="IPR044524">
    <property type="entry name" value="Isoase_HisA-like"/>
</dbReference>
<keyword evidence="12" id="KW-1185">Reference proteome</keyword>
<dbReference type="InterPro" id="IPR011060">
    <property type="entry name" value="RibuloseP-bd_barrel"/>
</dbReference>
<dbReference type="NCBIfam" id="TIGR01919">
    <property type="entry name" value="hisA-trpF"/>
    <property type="match status" value="1"/>
</dbReference>
<dbReference type="InterPro" id="IPR010188">
    <property type="entry name" value="HisA/PriA_Actinobacteria"/>
</dbReference>
<evidence type="ECO:0000256" key="2">
    <source>
        <dbReference type="ARBA" id="ARBA00004496"/>
    </source>
</evidence>
<sequence length="278" mass="29325">MPTADVGVGVSVPHARRARRRRLGGARPIGFVIVDALQLLPAVDVQDGRAVQLVQGVAGTQKEFGDPLAAAMRWQDQGAEWIHLVDLDAAFGRGSNANLLRDIIGQLDVEVELSGGIRDDVSLERALATGCRRVNIGTAALEHPYWCERMIADHGDRIAIGLDVRGENLAARGWTEEGGPWQETLDRLSDAGCARFVVTDVNSDGMLTGPNIELLEAVCARTDAAVIASGGIATLDNLRALRELVPGGVEGAIIGTALYMGAFTLPEALIVAGGVTHG</sequence>
<keyword evidence="7 9" id="KW-0368">Histidine biosynthesis</keyword>
<dbReference type="PANTHER" id="PTHR43090">
    <property type="entry name" value="1-(5-PHOSPHORIBOSYL)-5-[(5-PHOSPHORIBOSYLAMINO)METHYLIDENEAMINO] IMIDAZOLE-4-CARBOXAMIDE ISOMERASE"/>
    <property type="match status" value="1"/>
</dbReference>
<name>A0A3M0G3W8_9ACTN</name>
<dbReference type="Gene3D" id="3.20.20.70">
    <property type="entry name" value="Aldolase class I"/>
    <property type="match status" value="1"/>
</dbReference>
<evidence type="ECO:0000256" key="1">
    <source>
        <dbReference type="ARBA" id="ARBA00000901"/>
    </source>
</evidence>
<dbReference type="PANTHER" id="PTHR43090:SF2">
    <property type="entry name" value="1-(5-PHOSPHORIBOSYL)-5-[(5-PHOSPHORIBOSYLAMINO)METHYLIDENEAMINO] IMIDAZOLE-4-CARBOXAMIDE ISOMERASE"/>
    <property type="match status" value="1"/>
</dbReference>
<comment type="pathway">
    <text evidence="3 9">Amino-acid biosynthesis; L-histidine biosynthesis; L-histidine from 5-phospho-alpha-D-ribose 1-diphosphate: step 4/9.</text>
</comment>
<keyword evidence="5 9" id="KW-0963">Cytoplasm</keyword>
<evidence type="ECO:0000313" key="12">
    <source>
        <dbReference type="Proteomes" id="UP000275256"/>
    </source>
</evidence>
<evidence type="ECO:0000256" key="10">
    <source>
        <dbReference type="RuleBase" id="RU003657"/>
    </source>
</evidence>
<comment type="similarity">
    <text evidence="4 9 10">Belongs to the HisA/HisF family.</text>
</comment>
<dbReference type="FunFam" id="3.20.20.70:FF:000009">
    <property type="entry name" value="1-(5-phosphoribosyl)-5-[(5-phosphoribosylamino)methylideneamino] imidazole-4-carboxamide isomerase"/>
    <property type="match status" value="1"/>
</dbReference>
<protein>
    <recommendedName>
        <fullName evidence="9">1-(5-phosphoribosyl)-5-[(5-phosphoribosylamino)methylideneamino] imidazole-4-carboxamide isomerase</fullName>
        <ecNumber evidence="9">5.3.1.16</ecNumber>
    </recommendedName>
    <alternativeName>
        <fullName evidence="9">Phosphoribosylformimino-5-aminoimidazole carboxamide ribotide isomerase</fullName>
    </alternativeName>
</protein>
<evidence type="ECO:0000256" key="4">
    <source>
        <dbReference type="ARBA" id="ARBA00009667"/>
    </source>
</evidence>
<dbReference type="GO" id="GO:0000162">
    <property type="term" value="P:L-tryptophan biosynthetic process"/>
    <property type="evidence" value="ECO:0007669"/>
    <property type="project" value="InterPro"/>
</dbReference>
<evidence type="ECO:0000256" key="8">
    <source>
        <dbReference type="ARBA" id="ARBA00023235"/>
    </source>
</evidence>
<evidence type="ECO:0000256" key="5">
    <source>
        <dbReference type="ARBA" id="ARBA00022490"/>
    </source>
</evidence>
<dbReference type="InterPro" id="IPR006062">
    <property type="entry name" value="His_biosynth"/>
</dbReference>